<evidence type="ECO:0000256" key="2">
    <source>
        <dbReference type="ARBA" id="ARBA00022559"/>
    </source>
</evidence>
<dbReference type="GO" id="GO:0005829">
    <property type="term" value="C:cytosol"/>
    <property type="evidence" value="ECO:0007669"/>
    <property type="project" value="TreeGrafter"/>
</dbReference>
<dbReference type="InterPro" id="IPR013740">
    <property type="entry name" value="Redoxin"/>
</dbReference>
<dbReference type="GO" id="GO:0042744">
    <property type="term" value="P:hydrogen peroxide catabolic process"/>
    <property type="evidence" value="ECO:0007669"/>
    <property type="project" value="TreeGrafter"/>
</dbReference>
<keyword evidence="2 7" id="KW-0575">Peroxidase</keyword>
<keyword evidence="4 7" id="KW-0560">Oxidoreductase</keyword>
<gene>
    <name evidence="9" type="ORF">PNEG_03256</name>
</gene>
<dbReference type="eggNOG" id="KOG0541">
    <property type="taxonomic scope" value="Eukaryota"/>
</dbReference>
<dbReference type="OMA" id="TEWGKAH"/>
<evidence type="ECO:0000256" key="1">
    <source>
        <dbReference type="ARBA" id="ARBA00010505"/>
    </source>
</evidence>
<comment type="function">
    <text evidence="7">Thiol-specific peroxidase that catalyzes the reduction of hydrogen peroxide and organic hydroperoxides to water and alcohols, respectively. Plays a role in cell protection against oxidative stress by detoxifying peroxides.</text>
</comment>
<comment type="caution">
    <text evidence="9">The sequence shown here is derived from an EMBL/GenBank/DDBJ whole genome shotgun (WGS) entry which is preliminary data.</text>
</comment>
<dbReference type="Pfam" id="PF08534">
    <property type="entry name" value="Redoxin"/>
    <property type="match status" value="1"/>
</dbReference>
<accession>M7P3K0</accession>
<dbReference type="STRING" id="1069680.M7P3K0"/>
<dbReference type="SUPFAM" id="SSF52833">
    <property type="entry name" value="Thioredoxin-like"/>
    <property type="match status" value="1"/>
</dbReference>
<feature type="active site" description="Cysteine sulfenic acid (-SOH) intermediate" evidence="6">
    <location>
        <position position="70"/>
    </location>
</feature>
<dbReference type="InterPro" id="IPR036249">
    <property type="entry name" value="Thioredoxin-like_sf"/>
</dbReference>
<feature type="domain" description="Thioredoxin" evidence="8">
    <location>
        <begin position="27"/>
        <end position="183"/>
    </location>
</feature>
<dbReference type="Proteomes" id="UP000011958">
    <property type="component" value="Unassembled WGS sequence"/>
</dbReference>
<evidence type="ECO:0000313" key="10">
    <source>
        <dbReference type="Proteomes" id="UP000011958"/>
    </source>
</evidence>
<dbReference type="InterPro" id="IPR037944">
    <property type="entry name" value="PRX5-like"/>
</dbReference>
<keyword evidence="10" id="KW-1185">Reference proteome</keyword>
<name>M7P3K0_PNEMU</name>
<evidence type="ECO:0000256" key="7">
    <source>
        <dbReference type="RuleBase" id="RU366011"/>
    </source>
</evidence>
<dbReference type="GO" id="GO:0034599">
    <property type="term" value="P:cellular response to oxidative stress"/>
    <property type="evidence" value="ECO:0007669"/>
    <property type="project" value="InterPro"/>
</dbReference>
<evidence type="ECO:0000256" key="3">
    <source>
        <dbReference type="ARBA" id="ARBA00022862"/>
    </source>
</evidence>
<dbReference type="CDD" id="cd03013">
    <property type="entry name" value="PRX5_like"/>
    <property type="match status" value="1"/>
</dbReference>
<evidence type="ECO:0000313" key="9">
    <source>
        <dbReference type="EMBL" id="EMR08420.1"/>
    </source>
</evidence>
<keyword evidence="3 7" id="KW-0049">Antioxidant</keyword>
<sequence>MRSSLSFIRRIHINRIYGFRCENMVEIGPGDRIPKEKLMEKDLSDLVDLSDILPKKAIIIGVPGAFSPTCSMTHLPGFFSKINKFEEKGVGLMACISVNDVFVMNAWKSSFSIKSPLVRFFADPSAQWTKAANLSFDATKIFGNYRSKRYVLFLEDGLVKKAFIEPNFVGLVESTAEKVLHSI</sequence>
<keyword evidence="5 7" id="KW-0676">Redox-active center</keyword>
<dbReference type="GO" id="GO:0008379">
    <property type="term" value="F:thioredoxin peroxidase activity"/>
    <property type="evidence" value="ECO:0007669"/>
    <property type="project" value="InterPro"/>
</dbReference>
<evidence type="ECO:0000256" key="5">
    <source>
        <dbReference type="ARBA" id="ARBA00023284"/>
    </source>
</evidence>
<dbReference type="EMBL" id="AFWA02000010">
    <property type="protein sequence ID" value="EMR08420.1"/>
    <property type="molecule type" value="Genomic_DNA"/>
</dbReference>
<organism evidence="9 10">
    <name type="scientific">Pneumocystis murina (strain B123)</name>
    <name type="common">Mouse pneumocystis pneumonia agent</name>
    <name type="synonym">Pneumocystis carinii f. sp. muris</name>
    <dbReference type="NCBI Taxonomy" id="1069680"/>
    <lineage>
        <taxon>Eukaryota</taxon>
        <taxon>Fungi</taxon>
        <taxon>Dikarya</taxon>
        <taxon>Ascomycota</taxon>
        <taxon>Taphrinomycotina</taxon>
        <taxon>Pneumocystomycetes</taxon>
        <taxon>Pneumocystaceae</taxon>
        <taxon>Pneumocystis</taxon>
    </lineage>
</organism>
<dbReference type="OrthoDB" id="1882547at2759"/>
<reference evidence="10" key="1">
    <citation type="journal article" date="2016" name="Nat. Commun.">
        <title>Genome analysis of three Pneumocystis species reveals adaptation mechanisms to life exclusively in mammalian hosts.</title>
        <authorList>
            <person name="Ma L."/>
            <person name="Chen Z."/>
            <person name="Huang D.W."/>
            <person name="Kutty G."/>
            <person name="Ishihara M."/>
            <person name="Wang H."/>
            <person name="Abouelleil A."/>
            <person name="Bishop L."/>
            <person name="Davey E."/>
            <person name="Deng R."/>
            <person name="Deng X."/>
            <person name="Fan L."/>
            <person name="Fantoni G."/>
            <person name="Fitzgerald M."/>
            <person name="Gogineni E."/>
            <person name="Goldberg J.M."/>
            <person name="Handley G."/>
            <person name="Hu X."/>
            <person name="Huber C."/>
            <person name="Jiao X."/>
            <person name="Jones K."/>
            <person name="Levin J.Z."/>
            <person name="Liu Y."/>
            <person name="Macdonald P."/>
            <person name="Melnikov A."/>
            <person name="Raley C."/>
            <person name="Sassi M."/>
            <person name="Sherman B.T."/>
            <person name="Song X."/>
            <person name="Sykes S."/>
            <person name="Tran B."/>
            <person name="Walsh L."/>
            <person name="Xia Y."/>
            <person name="Yang J."/>
            <person name="Young S."/>
            <person name="Zeng Q."/>
            <person name="Zheng X."/>
            <person name="Stephens R."/>
            <person name="Nusbaum C."/>
            <person name="Birren B.W."/>
            <person name="Azadi P."/>
            <person name="Lempicki R.A."/>
            <person name="Cuomo C.A."/>
            <person name="Kovacs J.A."/>
        </authorList>
    </citation>
    <scope>NUCLEOTIDE SEQUENCE [LARGE SCALE GENOMIC DNA]</scope>
    <source>
        <strain evidence="10">B123</strain>
    </source>
</reference>
<proteinExistence type="inferred from homology"/>
<evidence type="ECO:0000256" key="6">
    <source>
        <dbReference type="PIRSR" id="PIRSR637944-1"/>
    </source>
</evidence>
<dbReference type="PANTHER" id="PTHR10430">
    <property type="entry name" value="PEROXIREDOXIN"/>
    <property type="match status" value="1"/>
</dbReference>
<dbReference type="GO" id="GO:0005739">
    <property type="term" value="C:mitochondrion"/>
    <property type="evidence" value="ECO:0007669"/>
    <property type="project" value="TreeGrafter"/>
</dbReference>
<dbReference type="GeneID" id="19896943"/>
<dbReference type="Gene3D" id="3.40.30.10">
    <property type="entry name" value="Glutaredoxin"/>
    <property type="match status" value="1"/>
</dbReference>
<dbReference type="InterPro" id="IPR013766">
    <property type="entry name" value="Thioredoxin_domain"/>
</dbReference>
<evidence type="ECO:0000259" key="8">
    <source>
        <dbReference type="PROSITE" id="PS51352"/>
    </source>
</evidence>
<dbReference type="PROSITE" id="PS51352">
    <property type="entry name" value="THIOREDOXIN_2"/>
    <property type="match status" value="1"/>
</dbReference>
<dbReference type="PANTHER" id="PTHR10430:SF39">
    <property type="entry name" value="PEROXISOMAL MEMBRANE ASSOCIATED PROTEIN 20"/>
    <property type="match status" value="1"/>
</dbReference>
<dbReference type="HOGENOM" id="CLU_072440_3_0_1"/>
<dbReference type="AlphaFoldDB" id="M7P3K0"/>
<evidence type="ECO:0000256" key="4">
    <source>
        <dbReference type="ARBA" id="ARBA00023002"/>
    </source>
</evidence>
<protein>
    <recommendedName>
        <fullName evidence="8">Thioredoxin domain-containing protein</fullName>
    </recommendedName>
</protein>
<dbReference type="VEuPathDB" id="FungiDB:PNEG_03256"/>
<comment type="similarity">
    <text evidence="1 7">Belongs to the peroxiredoxin family. Prx5 subfamily.</text>
</comment>
<dbReference type="GO" id="GO:0005777">
    <property type="term" value="C:peroxisome"/>
    <property type="evidence" value="ECO:0007669"/>
    <property type="project" value="TreeGrafter"/>
</dbReference>
<dbReference type="GO" id="GO:0045454">
    <property type="term" value="P:cell redox homeostasis"/>
    <property type="evidence" value="ECO:0007669"/>
    <property type="project" value="TreeGrafter"/>
</dbReference>
<dbReference type="RefSeq" id="XP_007875323.1">
    <property type="nucleotide sequence ID" value="XM_007877132.1"/>
</dbReference>